<dbReference type="PANTHER" id="PTHR30441">
    <property type="entry name" value="DUF748 DOMAIN-CONTAINING PROTEIN"/>
    <property type="match status" value="1"/>
</dbReference>
<proteinExistence type="predicted"/>
<evidence type="ECO:0008006" key="3">
    <source>
        <dbReference type="Google" id="ProtNLM"/>
    </source>
</evidence>
<name>A0A512MCR6_9BACT</name>
<dbReference type="GO" id="GO:0090313">
    <property type="term" value="P:regulation of protein targeting to membrane"/>
    <property type="evidence" value="ECO:0007669"/>
    <property type="project" value="TreeGrafter"/>
</dbReference>
<dbReference type="AlphaFoldDB" id="A0A512MCR6"/>
<comment type="caution">
    <text evidence="1">The sequence shown here is derived from an EMBL/GenBank/DDBJ whole genome shotgun (WGS) entry which is preliminary data.</text>
</comment>
<dbReference type="InterPro" id="IPR052894">
    <property type="entry name" value="AsmA-related"/>
</dbReference>
<gene>
    <name evidence="1" type="ORF">BGE01nite_38250</name>
</gene>
<reference evidence="1 2" key="1">
    <citation type="submission" date="2019-07" db="EMBL/GenBank/DDBJ databases">
        <title>Whole genome shotgun sequence of Brevifollis gellanilyticus NBRC 108608.</title>
        <authorList>
            <person name="Hosoyama A."/>
            <person name="Uohara A."/>
            <person name="Ohji S."/>
            <person name="Ichikawa N."/>
        </authorList>
    </citation>
    <scope>NUCLEOTIDE SEQUENCE [LARGE SCALE GENOMIC DNA]</scope>
    <source>
        <strain evidence="1 2">NBRC 108608</strain>
    </source>
</reference>
<keyword evidence="2" id="KW-1185">Reference proteome</keyword>
<dbReference type="EMBL" id="BKAG01000031">
    <property type="protein sequence ID" value="GEP44534.1"/>
    <property type="molecule type" value="Genomic_DNA"/>
</dbReference>
<organism evidence="1 2">
    <name type="scientific">Brevifollis gellanilyticus</name>
    <dbReference type="NCBI Taxonomy" id="748831"/>
    <lineage>
        <taxon>Bacteria</taxon>
        <taxon>Pseudomonadati</taxon>
        <taxon>Verrucomicrobiota</taxon>
        <taxon>Verrucomicrobiia</taxon>
        <taxon>Verrucomicrobiales</taxon>
        <taxon>Verrucomicrobiaceae</taxon>
    </lineage>
</organism>
<dbReference type="PANTHER" id="PTHR30441:SF8">
    <property type="entry name" value="DUF748 DOMAIN-CONTAINING PROTEIN"/>
    <property type="match status" value="1"/>
</dbReference>
<accession>A0A512MCR6</accession>
<dbReference type="Proteomes" id="UP000321577">
    <property type="component" value="Unassembled WGS sequence"/>
</dbReference>
<sequence>MKKPLRTALIILFMLGLLGSVALGGLSWWVLRQMGPDFWVSLVEKNTNCRVHVDDTKLSLFSKPARLSFHGVKIGPRDGEEGKPLAERAPMATAAAPITIPEVVLEVKLDDLMNRRLFIEQFRIISPVVMEGQDEQGKSSLESLFKKPRSKDEVPTPPAVANTELQPVTAAETPDEEIVRTKDGLAFAVSNASIENGSLTIQSSSHTTVQIQDLNFNISGFDIDPTDLTNHNRITAKLSSHITINGQARIGGVKRPAQLADLKLSGDSTITPINPTTGEWKPYSVLKLSLDKGSVIAGHITMGDAAGKEMKKLLEYGIDLSPVVVGGPLMEPAIVNGTFSSNTFILGSDTRFVFPEYEVALEKKSYANAAIDKHNIDFRLSCGPELQARLQQGVSKAKLGDSITRGLAKALADEHGRMTFDIESEGKLSDPEIKPKLDRLLKNLMRGEGLNDVLQGIFKKL</sequence>
<evidence type="ECO:0000313" key="1">
    <source>
        <dbReference type="EMBL" id="GEP44534.1"/>
    </source>
</evidence>
<dbReference type="RefSeq" id="WP_146852574.1">
    <property type="nucleotide sequence ID" value="NZ_BKAG01000031.1"/>
</dbReference>
<protein>
    <recommendedName>
        <fullName evidence="3">AsmA-like C-terminal domain-containing protein</fullName>
    </recommendedName>
</protein>
<evidence type="ECO:0000313" key="2">
    <source>
        <dbReference type="Proteomes" id="UP000321577"/>
    </source>
</evidence>
<dbReference type="OrthoDB" id="178162at2"/>
<dbReference type="GO" id="GO:0005886">
    <property type="term" value="C:plasma membrane"/>
    <property type="evidence" value="ECO:0007669"/>
    <property type="project" value="TreeGrafter"/>
</dbReference>